<protein>
    <recommendedName>
        <fullName evidence="4">GNAT family N-acetyltransferase</fullName>
    </recommendedName>
</protein>
<gene>
    <name evidence="2" type="ORF">JOF54_000306</name>
</gene>
<keyword evidence="3" id="KW-1185">Reference proteome</keyword>
<reference evidence="2 3" key="1">
    <citation type="submission" date="2021-03" db="EMBL/GenBank/DDBJ databases">
        <title>Sequencing the genomes of 1000 actinobacteria strains.</title>
        <authorList>
            <person name="Klenk H.-P."/>
        </authorList>
    </citation>
    <scope>NUCLEOTIDE SEQUENCE [LARGE SCALE GENOMIC DNA]</scope>
    <source>
        <strain evidence="2 3">DSM 12936</strain>
    </source>
</reference>
<sequence>MTAPGPRPGLTVEPFHLRPRPAEQLAALFAGGWPAFIEADAEAARHLPAIRATFGHLEVALLQDDVLVAAGWGVPLAWDGTVTTSRAATATPWPAPSATTRPPPSPTPSSSAQRRSGPTPAAPVSPRPWSTACARRRRRPGSPG</sequence>
<accession>A0ABS4Z321</accession>
<comment type="caution">
    <text evidence="2">The sequence shown here is derived from an EMBL/GenBank/DDBJ whole genome shotgun (WGS) entry which is preliminary data.</text>
</comment>
<dbReference type="Proteomes" id="UP000758168">
    <property type="component" value="Unassembled WGS sequence"/>
</dbReference>
<dbReference type="EMBL" id="JAGIOB010000001">
    <property type="protein sequence ID" value="MBP2415384.1"/>
    <property type="molecule type" value="Genomic_DNA"/>
</dbReference>
<feature type="compositionally biased region" description="Basic residues" evidence="1">
    <location>
        <begin position="134"/>
        <end position="144"/>
    </location>
</feature>
<organism evidence="2 3">
    <name type="scientific">Microlunatus capsulatus</name>
    <dbReference type="NCBI Taxonomy" id="99117"/>
    <lineage>
        <taxon>Bacteria</taxon>
        <taxon>Bacillati</taxon>
        <taxon>Actinomycetota</taxon>
        <taxon>Actinomycetes</taxon>
        <taxon>Propionibacteriales</taxon>
        <taxon>Propionibacteriaceae</taxon>
        <taxon>Microlunatus</taxon>
    </lineage>
</organism>
<evidence type="ECO:0000256" key="1">
    <source>
        <dbReference type="SAM" id="MobiDB-lite"/>
    </source>
</evidence>
<feature type="region of interest" description="Disordered" evidence="1">
    <location>
        <begin position="86"/>
        <end position="144"/>
    </location>
</feature>
<feature type="compositionally biased region" description="Low complexity" evidence="1">
    <location>
        <begin position="86"/>
        <end position="100"/>
    </location>
</feature>
<name>A0ABS4Z321_9ACTN</name>
<dbReference type="RefSeq" id="WP_210052363.1">
    <property type="nucleotide sequence ID" value="NZ_BAAAMH010000036.1"/>
</dbReference>
<evidence type="ECO:0008006" key="4">
    <source>
        <dbReference type="Google" id="ProtNLM"/>
    </source>
</evidence>
<proteinExistence type="predicted"/>
<evidence type="ECO:0000313" key="3">
    <source>
        <dbReference type="Proteomes" id="UP000758168"/>
    </source>
</evidence>
<evidence type="ECO:0000313" key="2">
    <source>
        <dbReference type="EMBL" id="MBP2415384.1"/>
    </source>
</evidence>